<dbReference type="InterPro" id="IPR021214">
    <property type="entry name" value="DUF2568"/>
</dbReference>
<gene>
    <name evidence="2" type="ORF">ACFOSB_19400</name>
</gene>
<reference evidence="3" key="1">
    <citation type="journal article" date="2019" name="Int. J. Syst. Evol. Microbiol.">
        <title>The Global Catalogue of Microorganisms (GCM) 10K type strain sequencing project: providing services to taxonomists for standard genome sequencing and annotation.</title>
        <authorList>
            <consortium name="The Broad Institute Genomics Platform"/>
            <consortium name="The Broad Institute Genome Sequencing Center for Infectious Disease"/>
            <person name="Wu L."/>
            <person name="Ma J."/>
        </authorList>
    </citation>
    <scope>NUCLEOTIDE SEQUENCE [LARGE SCALE GENOMIC DNA]</scope>
    <source>
        <strain evidence="3">CCTCC AB 2017081</strain>
    </source>
</reference>
<feature type="transmembrane region" description="Helical" evidence="1">
    <location>
        <begin position="66"/>
        <end position="99"/>
    </location>
</feature>
<keyword evidence="1" id="KW-0812">Transmembrane</keyword>
<accession>A0ABV7ZCB6</accession>
<keyword evidence="1" id="KW-1133">Transmembrane helix</keyword>
<feature type="transmembrane region" description="Helical" evidence="1">
    <location>
        <begin position="31"/>
        <end position="54"/>
    </location>
</feature>
<protein>
    <submittedName>
        <fullName evidence="2">DUF2568 domain-containing protein</fullName>
    </submittedName>
</protein>
<keyword evidence="3" id="KW-1185">Reference proteome</keyword>
<dbReference type="Proteomes" id="UP001595803">
    <property type="component" value="Unassembled WGS sequence"/>
</dbReference>
<evidence type="ECO:0000256" key="1">
    <source>
        <dbReference type="SAM" id="Phobius"/>
    </source>
</evidence>
<proteinExistence type="predicted"/>
<name>A0ABV7ZCB6_9DEIO</name>
<comment type="caution">
    <text evidence="2">The sequence shown here is derived from an EMBL/GenBank/DDBJ whole genome shotgun (WGS) entry which is preliminary data.</text>
</comment>
<dbReference type="Pfam" id="PF10823">
    <property type="entry name" value="DUF2568"/>
    <property type="match status" value="1"/>
</dbReference>
<evidence type="ECO:0000313" key="3">
    <source>
        <dbReference type="Proteomes" id="UP001595803"/>
    </source>
</evidence>
<sequence>MISASDVLAFALELVAVAALTTWGWRTGGWLGAGAALLAFAVVWGTFLSPRAALPVTGAAWPVAKFAVFAVAAAALTVVAGAVPAAAFLGLGLLSVILGGTR</sequence>
<organism evidence="2 3">
    <name type="scientific">Deinococcus rufus</name>
    <dbReference type="NCBI Taxonomy" id="2136097"/>
    <lineage>
        <taxon>Bacteria</taxon>
        <taxon>Thermotogati</taxon>
        <taxon>Deinococcota</taxon>
        <taxon>Deinococci</taxon>
        <taxon>Deinococcales</taxon>
        <taxon>Deinococcaceae</taxon>
        <taxon>Deinococcus</taxon>
    </lineage>
</organism>
<keyword evidence="1" id="KW-0472">Membrane</keyword>
<feature type="transmembrane region" description="Helical" evidence="1">
    <location>
        <begin position="7"/>
        <end position="25"/>
    </location>
</feature>
<evidence type="ECO:0000313" key="2">
    <source>
        <dbReference type="EMBL" id="MFC3835032.1"/>
    </source>
</evidence>
<dbReference type="RefSeq" id="WP_322472056.1">
    <property type="nucleotide sequence ID" value="NZ_JBHRZG010000024.1"/>
</dbReference>
<dbReference type="EMBL" id="JBHRZG010000024">
    <property type="protein sequence ID" value="MFC3835032.1"/>
    <property type="molecule type" value="Genomic_DNA"/>
</dbReference>